<dbReference type="EC" id="2.1.1.72" evidence="2"/>
<dbReference type="NCBIfam" id="TIGR00497">
    <property type="entry name" value="hsdM"/>
    <property type="match status" value="1"/>
</dbReference>
<accession>A0ABY4JFP6</accession>
<dbReference type="InterPro" id="IPR038333">
    <property type="entry name" value="T1MK-like_N_sf"/>
</dbReference>
<feature type="domain" description="DNA methylase adenine-specific" evidence="8">
    <location>
        <begin position="137"/>
        <end position="449"/>
    </location>
</feature>
<dbReference type="EMBL" id="CP096034">
    <property type="protein sequence ID" value="UPM52446.1"/>
    <property type="molecule type" value="Genomic_DNA"/>
</dbReference>
<evidence type="ECO:0000259" key="8">
    <source>
        <dbReference type="Pfam" id="PF02384"/>
    </source>
</evidence>
<dbReference type="InterPro" id="IPR022749">
    <property type="entry name" value="D12N6_MeTrfase_N"/>
</dbReference>
<evidence type="ECO:0000313" key="10">
    <source>
        <dbReference type="EMBL" id="UPM52446.1"/>
    </source>
</evidence>
<gene>
    <name evidence="10" type="ORF">MY490_11375</name>
</gene>
<dbReference type="PANTHER" id="PTHR42933">
    <property type="entry name" value="SLR6095 PROTEIN"/>
    <property type="match status" value="1"/>
</dbReference>
<dbReference type="InterPro" id="IPR029063">
    <property type="entry name" value="SAM-dependent_MTases_sf"/>
</dbReference>
<keyword evidence="11" id="KW-1185">Reference proteome</keyword>
<organism evidence="10 11">
    <name type="scientific">Gottfriedia acidiceleris</name>
    <dbReference type="NCBI Taxonomy" id="371036"/>
    <lineage>
        <taxon>Bacteria</taxon>
        <taxon>Bacillati</taxon>
        <taxon>Bacillota</taxon>
        <taxon>Bacilli</taxon>
        <taxon>Bacillales</taxon>
        <taxon>Bacillaceae</taxon>
        <taxon>Gottfriedia</taxon>
    </lineage>
</organism>
<keyword evidence="4 10" id="KW-0808">Transferase</keyword>
<evidence type="ECO:0000256" key="7">
    <source>
        <dbReference type="ARBA" id="ARBA00047942"/>
    </source>
</evidence>
<dbReference type="InterPro" id="IPR051537">
    <property type="entry name" value="DNA_Adenine_Mtase"/>
</dbReference>
<dbReference type="Pfam" id="PF12161">
    <property type="entry name" value="HsdM_N"/>
    <property type="match status" value="1"/>
</dbReference>
<evidence type="ECO:0000313" key="11">
    <source>
        <dbReference type="Proteomes" id="UP000830639"/>
    </source>
</evidence>
<dbReference type="Gene3D" id="1.20.1260.30">
    <property type="match status" value="2"/>
</dbReference>
<protein>
    <recommendedName>
        <fullName evidence="2">site-specific DNA-methyltransferase (adenine-specific)</fullName>
        <ecNumber evidence="2">2.1.1.72</ecNumber>
    </recommendedName>
</protein>
<evidence type="ECO:0000256" key="5">
    <source>
        <dbReference type="ARBA" id="ARBA00022691"/>
    </source>
</evidence>
<evidence type="ECO:0000256" key="6">
    <source>
        <dbReference type="ARBA" id="ARBA00022747"/>
    </source>
</evidence>
<feature type="domain" description="N6 adenine-specific DNA methyltransferase N-terminal" evidence="9">
    <location>
        <begin position="10"/>
        <end position="122"/>
    </location>
</feature>
<dbReference type="GO" id="GO:0009007">
    <property type="term" value="F:site-specific DNA-methyltransferase (adenine-specific) activity"/>
    <property type="evidence" value="ECO:0007669"/>
    <property type="project" value="UniProtKB-EC"/>
</dbReference>
<dbReference type="PRINTS" id="PR00507">
    <property type="entry name" value="N12N6MTFRASE"/>
</dbReference>
<proteinExistence type="inferred from homology"/>
<dbReference type="InterPro" id="IPR003356">
    <property type="entry name" value="DNA_methylase_A-5"/>
</dbReference>
<keyword evidence="5" id="KW-0949">S-adenosyl-L-methionine</keyword>
<comment type="similarity">
    <text evidence="1">Belongs to the N(4)/N(6)-methyltransferase family.</text>
</comment>
<dbReference type="GO" id="GO:0032259">
    <property type="term" value="P:methylation"/>
    <property type="evidence" value="ECO:0007669"/>
    <property type="project" value="UniProtKB-KW"/>
</dbReference>
<name>A0ABY4JFP6_9BACI</name>
<keyword evidence="3 10" id="KW-0489">Methyltransferase</keyword>
<evidence type="ECO:0000256" key="2">
    <source>
        <dbReference type="ARBA" id="ARBA00011900"/>
    </source>
</evidence>
<dbReference type="RefSeq" id="WP_248265819.1">
    <property type="nucleotide sequence ID" value="NZ_CP096034.1"/>
</dbReference>
<dbReference type="PANTHER" id="PTHR42933:SF3">
    <property type="entry name" value="TYPE I RESTRICTION ENZYME MJAVIII METHYLASE SUBUNIT"/>
    <property type="match status" value="1"/>
</dbReference>
<dbReference type="Gene3D" id="3.40.50.150">
    <property type="entry name" value="Vaccinia Virus protein VP39"/>
    <property type="match status" value="1"/>
</dbReference>
<keyword evidence="6" id="KW-0680">Restriction system</keyword>
<dbReference type="Proteomes" id="UP000830639">
    <property type="component" value="Chromosome"/>
</dbReference>
<dbReference type="SUPFAM" id="SSF53335">
    <property type="entry name" value="S-adenosyl-L-methionine-dependent methyltransferases"/>
    <property type="match status" value="1"/>
</dbReference>
<dbReference type="Pfam" id="PF02384">
    <property type="entry name" value="N6_Mtase"/>
    <property type="match status" value="1"/>
</dbReference>
<sequence>MAIKKSELYSSLWKSCDELRGGMDASQYKDYILTMLFVKYVSDKAKKDDDSLIYVPNGGSFDDMIEVKGDKEIGDKMNKIIAKLAEENELKGVIDVADFNDSDKLGKGKDMIDKLTNLISIFQDEKMDFSKNKAAGDDILGDAYEYLMRNFATESGKSKGQFYTPAEVSRVLAKVIGIGETTKQAITVYDPTCGSGSLLIKAADEAKSNVTIYGQEMDNATAALAKMNMIMHSKETAEIWQDNTLSAPYFKNENNQELLKTFDFIVANPPFSTKAWSNGINPENDMYERFKGFGIPPAKNGDFAFLLHINKSLKSFGKAAVILPHGVLFRGNAEAIIRENIIKKGIIKGIIGLPANLFYGTGIPACIIVLDKENAETRKGIFMVDASKGFVKDGNKNRLREQDIHKIVEVFTRQIEIPKFSRMVTTKEIAEDNEYNLNIPRYIDLSEPEDIQDISSHLLGGIPNTDIDSLKVYWDVYSKLKDDLFSNSERDGYSFLNVNQVEIKETIFNHEQFITHQETIVNVFNKWTQTNESILKNLTSENKPKEIIQAISEDILKKFSEVALIDKYDVYQTLLTYWNETMQDDIYVIVDENWTAGNEVEWIYTEKKKLKGFEGKLIPQSLIIKRYFENEQFEIDVLEAKKDAIVQKQQEVIEEHGVEEGLLIEVINDSKITKKSLTKRIKEIKQIPEFEDEMAILKLYENLLVQETELKKQIKEGNEKLGEALIQKYSELTIDEIKQIIIYDKWFTSIKNGIDILTDTISQQLANRIIELAKRYEEPIPEIENDVEKFTAKVDEHLRRMGFVW</sequence>
<comment type="catalytic activity">
    <reaction evidence="7">
        <text>a 2'-deoxyadenosine in DNA + S-adenosyl-L-methionine = an N(6)-methyl-2'-deoxyadenosine in DNA + S-adenosyl-L-homocysteine + H(+)</text>
        <dbReference type="Rhea" id="RHEA:15197"/>
        <dbReference type="Rhea" id="RHEA-COMP:12418"/>
        <dbReference type="Rhea" id="RHEA-COMP:12419"/>
        <dbReference type="ChEBI" id="CHEBI:15378"/>
        <dbReference type="ChEBI" id="CHEBI:57856"/>
        <dbReference type="ChEBI" id="CHEBI:59789"/>
        <dbReference type="ChEBI" id="CHEBI:90615"/>
        <dbReference type="ChEBI" id="CHEBI:90616"/>
        <dbReference type="EC" id="2.1.1.72"/>
    </reaction>
</comment>
<dbReference type="InterPro" id="IPR004546">
    <property type="entry name" value="Restrct_endonuc_T1M"/>
</dbReference>
<evidence type="ECO:0000259" key="9">
    <source>
        <dbReference type="Pfam" id="PF12161"/>
    </source>
</evidence>
<evidence type="ECO:0000256" key="1">
    <source>
        <dbReference type="ARBA" id="ARBA00006594"/>
    </source>
</evidence>
<reference evidence="10 11" key="1">
    <citation type="submission" date="2022-04" db="EMBL/GenBank/DDBJ databases">
        <title>Mechanism of arsenic methylation and mitigation arsenic toxicity by Bacillus sp. LH14 from an Arsenic-Contaminated Paddy Soil.</title>
        <authorList>
            <person name="Wang D."/>
        </authorList>
    </citation>
    <scope>NUCLEOTIDE SEQUENCE [LARGE SCALE GENOMIC DNA]</scope>
    <source>
        <strain evidence="10 11">LH14</strain>
    </source>
</reference>
<dbReference type="InterPro" id="IPR002052">
    <property type="entry name" value="DNA_methylase_N6_adenine_CS"/>
</dbReference>
<evidence type="ECO:0000256" key="4">
    <source>
        <dbReference type="ARBA" id="ARBA00022679"/>
    </source>
</evidence>
<dbReference type="PROSITE" id="PS00092">
    <property type="entry name" value="N6_MTASE"/>
    <property type="match status" value="1"/>
</dbReference>
<evidence type="ECO:0000256" key="3">
    <source>
        <dbReference type="ARBA" id="ARBA00022603"/>
    </source>
</evidence>